<evidence type="ECO:0000313" key="2">
    <source>
        <dbReference type="Proteomes" id="UP001206639"/>
    </source>
</evidence>
<comment type="caution">
    <text evidence="1">The sequence shown here is derived from an EMBL/GenBank/DDBJ whole genome shotgun (WGS) entry which is preliminary data.</text>
</comment>
<proteinExistence type="predicted"/>
<protein>
    <submittedName>
        <fullName evidence="1">Uncharacterized protein</fullName>
    </submittedName>
</protein>
<sequence length="48" mass="5576">MFQVVLGEVVDRQPDFSRAGPYERFEDAGEVYVVRRLPIRFASGFRRG</sequence>
<reference evidence="2" key="1">
    <citation type="submission" date="2023-07" db="EMBL/GenBank/DDBJ databases">
        <authorList>
            <person name="Deng Y."/>
            <person name="Zhang Y.-Q."/>
        </authorList>
    </citation>
    <scope>NUCLEOTIDE SEQUENCE [LARGE SCALE GENOMIC DNA]</scope>
    <source>
        <strain evidence="2">CPCC 205710</strain>
    </source>
</reference>
<keyword evidence="2" id="KW-1185">Reference proteome</keyword>
<dbReference type="RefSeq" id="WP_260991185.1">
    <property type="nucleotide sequence ID" value="NZ_JAODWD010000001.1"/>
</dbReference>
<accession>A0ABT2M4C1</accession>
<evidence type="ECO:0000313" key="1">
    <source>
        <dbReference type="EMBL" id="MCT7657109.1"/>
    </source>
</evidence>
<name>A0ABT2M4C1_9MYCO</name>
<organism evidence="1 2">
    <name type="scientific">Mycobacterium deserti</name>
    <dbReference type="NCBI Taxonomy" id="2978347"/>
    <lineage>
        <taxon>Bacteria</taxon>
        <taxon>Bacillati</taxon>
        <taxon>Actinomycetota</taxon>
        <taxon>Actinomycetes</taxon>
        <taxon>Mycobacteriales</taxon>
        <taxon>Mycobacteriaceae</taxon>
        <taxon>Mycobacterium</taxon>
    </lineage>
</organism>
<dbReference type="Proteomes" id="UP001206639">
    <property type="component" value="Unassembled WGS sequence"/>
</dbReference>
<dbReference type="EMBL" id="JAODWD010000001">
    <property type="protein sequence ID" value="MCT7657109.1"/>
    <property type="molecule type" value="Genomic_DNA"/>
</dbReference>
<gene>
    <name evidence="1" type="ORF">N4S67_01585</name>
</gene>